<keyword evidence="4 9" id="KW-0560">Oxidoreductase</keyword>
<comment type="similarity">
    <text evidence="1 9">Belongs to the cytochrome P450 family.</text>
</comment>
<comment type="function">
    <text evidence="7">Cytochromes P450 are a group of heme-thiolate monooxygenases. They oxidize a variety of structurally unrelated compounds, including steroids, fatty acids, and xenobiotics.</text>
</comment>
<dbReference type="EMBL" id="GGYP01006461">
    <property type="protein sequence ID" value="MDE51232.1"/>
    <property type="molecule type" value="Transcribed_RNA"/>
</dbReference>
<keyword evidence="5 8" id="KW-0408">Iron</keyword>
<accession>A0A6G1SMN0</accession>
<feature type="compositionally biased region" description="Polar residues" evidence="10">
    <location>
        <begin position="240"/>
        <end position="252"/>
    </location>
</feature>
<dbReference type="Pfam" id="PF00067">
    <property type="entry name" value="p450"/>
    <property type="match status" value="1"/>
</dbReference>
<name>A0A6G1SMN0_9ACAR</name>
<evidence type="ECO:0000256" key="2">
    <source>
        <dbReference type="ARBA" id="ARBA00022617"/>
    </source>
</evidence>
<feature type="binding site" description="axial binding residue" evidence="8">
    <location>
        <position position="561"/>
    </location>
    <ligand>
        <name>heme</name>
        <dbReference type="ChEBI" id="CHEBI:30413"/>
    </ligand>
    <ligandPart>
        <name>Fe</name>
        <dbReference type="ChEBI" id="CHEBI:18248"/>
    </ligandPart>
</feature>
<dbReference type="InterPro" id="IPR002401">
    <property type="entry name" value="Cyt_P450_E_grp-I"/>
</dbReference>
<reference evidence="11" key="1">
    <citation type="submission" date="2018-10" db="EMBL/GenBank/DDBJ databases">
        <title>Transcriptome assembly of Aceria tosichella (Wheat curl mite) Type 2.</title>
        <authorList>
            <person name="Scully E.D."/>
            <person name="Geib S.M."/>
            <person name="Palmer N.A."/>
            <person name="Gupta A.K."/>
            <person name="Sarath G."/>
            <person name="Tatineni S."/>
        </authorList>
    </citation>
    <scope>NUCLEOTIDE SEQUENCE</scope>
    <source>
        <strain evidence="11">LincolnNE</strain>
    </source>
</reference>
<evidence type="ECO:0000256" key="5">
    <source>
        <dbReference type="ARBA" id="ARBA00023004"/>
    </source>
</evidence>
<evidence type="ECO:0000256" key="9">
    <source>
        <dbReference type="RuleBase" id="RU000461"/>
    </source>
</evidence>
<gene>
    <name evidence="11" type="primary">CYP3A24_6</name>
    <name evidence="11" type="ORF">g.18691</name>
</gene>
<keyword evidence="2 8" id="KW-0349">Heme</keyword>
<dbReference type="PRINTS" id="PR00385">
    <property type="entry name" value="P450"/>
</dbReference>
<dbReference type="AlphaFoldDB" id="A0A6G1SMN0"/>
<dbReference type="InterPro" id="IPR036396">
    <property type="entry name" value="Cyt_P450_sf"/>
</dbReference>
<evidence type="ECO:0000313" key="11">
    <source>
        <dbReference type="EMBL" id="MDE51232.1"/>
    </source>
</evidence>
<proteinExistence type="inferred from homology"/>
<dbReference type="InterPro" id="IPR001128">
    <property type="entry name" value="Cyt_P450"/>
</dbReference>
<evidence type="ECO:0000256" key="3">
    <source>
        <dbReference type="ARBA" id="ARBA00022723"/>
    </source>
</evidence>
<evidence type="ECO:0000256" key="10">
    <source>
        <dbReference type="SAM" id="MobiDB-lite"/>
    </source>
</evidence>
<dbReference type="InterPro" id="IPR017972">
    <property type="entry name" value="Cyt_P450_CS"/>
</dbReference>
<organism evidence="11">
    <name type="scientific">Aceria tosichella</name>
    <name type="common">wheat curl mite</name>
    <dbReference type="NCBI Taxonomy" id="561515"/>
    <lineage>
        <taxon>Eukaryota</taxon>
        <taxon>Metazoa</taxon>
        <taxon>Ecdysozoa</taxon>
        <taxon>Arthropoda</taxon>
        <taxon>Chelicerata</taxon>
        <taxon>Arachnida</taxon>
        <taxon>Acari</taxon>
        <taxon>Acariformes</taxon>
        <taxon>Trombidiformes</taxon>
        <taxon>Prostigmata</taxon>
        <taxon>Eupodina</taxon>
        <taxon>Eriophyoidea</taxon>
        <taxon>Eriophyidae</taxon>
        <taxon>Eriophyinae</taxon>
        <taxon>Aceriini</taxon>
        <taxon>Aceria</taxon>
    </lineage>
</organism>
<dbReference type="GO" id="GO:0020037">
    <property type="term" value="F:heme binding"/>
    <property type="evidence" value="ECO:0007669"/>
    <property type="project" value="InterPro"/>
</dbReference>
<dbReference type="GO" id="GO:0005506">
    <property type="term" value="F:iron ion binding"/>
    <property type="evidence" value="ECO:0007669"/>
    <property type="project" value="InterPro"/>
</dbReference>
<dbReference type="PANTHER" id="PTHR24302:SF15">
    <property type="entry name" value="FATTY-ACID PEROXYGENASE"/>
    <property type="match status" value="1"/>
</dbReference>
<evidence type="ECO:0000256" key="7">
    <source>
        <dbReference type="ARBA" id="ARBA00043906"/>
    </source>
</evidence>
<protein>
    <submittedName>
        <fullName evidence="11">Cytochrome P450 3A24</fullName>
    </submittedName>
</protein>
<dbReference type="PROSITE" id="PS00086">
    <property type="entry name" value="CYTOCHROME_P450"/>
    <property type="match status" value="1"/>
</dbReference>
<feature type="region of interest" description="Disordered" evidence="10">
    <location>
        <begin position="240"/>
        <end position="272"/>
    </location>
</feature>
<dbReference type="GO" id="GO:0016705">
    <property type="term" value="F:oxidoreductase activity, acting on paired donors, with incorporation or reduction of molecular oxygen"/>
    <property type="evidence" value="ECO:0007669"/>
    <property type="project" value="InterPro"/>
</dbReference>
<comment type="cofactor">
    <cofactor evidence="8">
        <name>heme</name>
        <dbReference type="ChEBI" id="CHEBI:30413"/>
    </cofactor>
</comment>
<evidence type="ECO:0000256" key="8">
    <source>
        <dbReference type="PIRSR" id="PIRSR602401-1"/>
    </source>
</evidence>
<evidence type="ECO:0000256" key="6">
    <source>
        <dbReference type="ARBA" id="ARBA00023033"/>
    </source>
</evidence>
<evidence type="ECO:0000256" key="1">
    <source>
        <dbReference type="ARBA" id="ARBA00010617"/>
    </source>
</evidence>
<sequence>MSLSKLQLPYFANVAESFTAIPEYLYSIANYFIDLSETVLLPTARQHQTLVTVALLLAAGRVYYWHKFSYWSRRNVKTPKPWPVFGNLLEFVFNYRQYKELEWPKKFGKVYGFYVGTSPRLTIADANVLKRICVKDFSLFPNHRFFNVPNRYQRHFLIAQQDDHWRGMRAIMTPTFASGRIKVMYKLLSDCADELCREHQRRIDCNEPDIDTRQMYGSFSMNSALKSFYGLNLSLNDEMQQQKQSTTTTNGIHSKVDNEDINNNDNTKDSEQLTATAFARRSREAFRQDPFRFFVTNLLPAKLLNFIGYYSQSESRVKFFAQSVKKIIEQRQQSKTKFNDYLQLLVEAKANAEIKRTASEKHEDHHAIEIDNKQLLDESWRPSKMTLSETEVHCQGMMLMMVATETTSTLIAHMIYLLAHHQEIQERLHRDLMKIANTREDNENNANGTMPQQVPQACGKSFNYDDLISCEYLDCVMSETLRLMCPVVAVDRVANEDYHIEEYNVTIPKGTVLFLAFYSIHNDPDYWPEPTKFDPERFSKENKHKIVPGSYCPFGIGPRACIGFRFALAEAKVGVAKLLCDFKFEPAPNTKYPPEPIKPIFIQNDFKNLRVRVSKRNSN</sequence>
<evidence type="ECO:0000256" key="4">
    <source>
        <dbReference type="ARBA" id="ARBA00023002"/>
    </source>
</evidence>
<keyword evidence="3 8" id="KW-0479">Metal-binding</keyword>
<dbReference type="PRINTS" id="PR00463">
    <property type="entry name" value="EP450I"/>
</dbReference>
<keyword evidence="6 9" id="KW-0503">Monooxygenase</keyword>
<dbReference type="GO" id="GO:0008395">
    <property type="term" value="F:steroid hydroxylase activity"/>
    <property type="evidence" value="ECO:0007669"/>
    <property type="project" value="TreeGrafter"/>
</dbReference>
<dbReference type="SUPFAM" id="SSF48264">
    <property type="entry name" value="Cytochrome P450"/>
    <property type="match status" value="1"/>
</dbReference>
<dbReference type="PANTHER" id="PTHR24302">
    <property type="entry name" value="CYTOCHROME P450 FAMILY 3"/>
    <property type="match status" value="1"/>
</dbReference>
<dbReference type="Gene3D" id="1.10.630.10">
    <property type="entry name" value="Cytochrome P450"/>
    <property type="match status" value="1"/>
</dbReference>
<dbReference type="InterPro" id="IPR050705">
    <property type="entry name" value="Cytochrome_P450_3A"/>
</dbReference>